<feature type="compositionally biased region" description="Low complexity" evidence="4">
    <location>
        <begin position="1"/>
        <end position="33"/>
    </location>
</feature>
<keyword evidence="6" id="KW-1185">Reference proteome</keyword>
<sequence>MATTKKAAAAPKKAAKKAPAPKAVKAAKPAAKAQPQGMKPVKETLNKTKLVAHVAQAAGVEPKAVKAVMAALEQTVLASVNRKGAGAFVLPGLLKVTAVAVPAQKARKGINPFTKEPTVFKAKPATVKLRVRPLKKLKDAAL</sequence>
<evidence type="ECO:0000313" key="5">
    <source>
        <dbReference type="EMBL" id="MBE7941065.1"/>
    </source>
</evidence>
<proteinExistence type="inferred from homology"/>
<dbReference type="RefSeq" id="WP_193780607.1">
    <property type="nucleotide sequence ID" value="NZ_JADDOJ010000038.1"/>
</dbReference>
<dbReference type="EMBL" id="JADDOJ010000038">
    <property type="protein sequence ID" value="MBE7941065.1"/>
    <property type="molecule type" value="Genomic_DNA"/>
</dbReference>
<evidence type="ECO:0000256" key="2">
    <source>
        <dbReference type="ARBA" id="ARBA00023125"/>
    </source>
</evidence>
<gene>
    <name evidence="5" type="ORF">IM725_10835</name>
</gene>
<accession>A0ABR9SFE1</accession>
<dbReference type="Gene3D" id="4.10.520.10">
    <property type="entry name" value="IHF-like DNA-binding proteins"/>
    <property type="match status" value="1"/>
</dbReference>
<protein>
    <submittedName>
        <fullName evidence="5">HU family DNA-binding protein</fullName>
    </submittedName>
</protein>
<dbReference type="InterPro" id="IPR000119">
    <property type="entry name" value="Hist_DNA-bd"/>
</dbReference>
<evidence type="ECO:0000313" key="6">
    <source>
        <dbReference type="Proteomes" id="UP000715965"/>
    </source>
</evidence>
<evidence type="ECO:0000256" key="3">
    <source>
        <dbReference type="RuleBase" id="RU003939"/>
    </source>
</evidence>
<reference evidence="5 6" key="1">
    <citation type="submission" date="2020-10" db="EMBL/GenBank/DDBJ databases">
        <title>Draft genome of Ramlibacter aquaticus LMG 30558.</title>
        <authorList>
            <person name="Props R."/>
        </authorList>
    </citation>
    <scope>NUCLEOTIDE SEQUENCE [LARGE SCALE GENOMIC DNA]</scope>
    <source>
        <strain evidence="5 6">LMG 30558</strain>
    </source>
</reference>
<dbReference type="SMART" id="SM00411">
    <property type="entry name" value="BHL"/>
    <property type="match status" value="1"/>
</dbReference>
<comment type="similarity">
    <text evidence="1 3">Belongs to the bacterial histone-like protein family.</text>
</comment>
<evidence type="ECO:0000256" key="1">
    <source>
        <dbReference type="ARBA" id="ARBA00010529"/>
    </source>
</evidence>
<dbReference type="Proteomes" id="UP000715965">
    <property type="component" value="Unassembled WGS sequence"/>
</dbReference>
<dbReference type="GO" id="GO:0003677">
    <property type="term" value="F:DNA binding"/>
    <property type="evidence" value="ECO:0007669"/>
    <property type="project" value="UniProtKB-KW"/>
</dbReference>
<name>A0ABR9SFE1_9BURK</name>
<keyword evidence="2 5" id="KW-0238">DNA-binding</keyword>
<organism evidence="5 6">
    <name type="scientific">Ramlibacter aquaticus</name>
    <dbReference type="NCBI Taxonomy" id="2780094"/>
    <lineage>
        <taxon>Bacteria</taxon>
        <taxon>Pseudomonadati</taxon>
        <taxon>Pseudomonadota</taxon>
        <taxon>Betaproteobacteria</taxon>
        <taxon>Burkholderiales</taxon>
        <taxon>Comamonadaceae</taxon>
        <taxon>Ramlibacter</taxon>
    </lineage>
</organism>
<dbReference type="InterPro" id="IPR010992">
    <property type="entry name" value="IHF-like_DNA-bd_dom_sf"/>
</dbReference>
<dbReference type="SUPFAM" id="SSF47729">
    <property type="entry name" value="IHF-like DNA-binding proteins"/>
    <property type="match status" value="1"/>
</dbReference>
<evidence type="ECO:0000256" key="4">
    <source>
        <dbReference type="SAM" id="MobiDB-lite"/>
    </source>
</evidence>
<comment type="caution">
    <text evidence="5">The sequence shown here is derived from an EMBL/GenBank/DDBJ whole genome shotgun (WGS) entry which is preliminary data.</text>
</comment>
<dbReference type="Pfam" id="PF00216">
    <property type="entry name" value="Bac_DNA_binding"/>
    <property type="match status" value="1"/>
</dbReference>
<feature type="region of interest" description="Disordered" evidence="4">
    <location>
        <begin position="1"/>
        <end position="40"/>
    </location>
</feature>
<dbReference type="CDD" id="cd13834">
    <property type="entry name" value="HU_like"/>
    <property type="match status" value="1"/>
</dbReference>